<gene>
    <name evidence="8" type="ORF">S7711_05049</name>
</gene>
<evidence type="ECO:0000256" key="5">
    <source>
        <dbReference type="SAM" id="MobiDB-lite"/>
    </source>
</evidence>
<dbReference type="SUPFAM" id="SSF55781">
    <property type="entry name" value="GAF domain-like"/>
    <property type="match status" value="1"/>
</dbReference>
<evidence type="ECO:0000256" key="1">
    <source>
        <dbReference type="ARBA" id="ARBA00022553"/>
    </source>
</evidence>
<dbReference type="Gene3D" id="1.10.287.130">
    <property type="match status" value="1"/>
</dbReference>
<feature type="compositionally biased region" description="Polar residues" evidence="5">
    <location>
        <begin position="273"/>
        <end position="312"/>
    </location>
</feature>
<dbReference type="Gene3D" id="3.30.450.40">
    <property type="match status" value="1"/>
</dbReference>
<dbReference type="InterPro" id="IPR029016">
    <property type="entry name" value="GAF-like_dom_sf"/>
</dbReference>
<dbReference type="EMBL" id="KL647503">
    <property type="protein sequence ID" value="KEY74618.1"/>
    <property type="molecule type" value="Genomic_DNA"/>
</dbReference>
<dbReference type="OrthoDB" id="303614at2759"/>
<feature type="region of interest" description="Disordered" evidence="5">
    <location>
        <begin position="262"/>
        <end position="324"/>
    </location>
</feature>
<name>A0A084BAN9_STACB</name>
<feature type="domain" description="Histidine kinase" evidence="6">
    <location>
        <begin position="564"/>
        <end position="839"/>
    </location>
</feature>
<dbReference type="SMART" id="SM00448">
    <property type="entry name" value="REC"/>
    <property type="match status" value="1"/>
</dbReference>
<keyword evidence="9" id="KW-1185">Reference proteome</keyword>
<dbReference type="CDD" id="cd00082">
    <property type="entry name" value="HisKA"/>
    <property type="match status" value="1"/>
</dbReference>
<dbReference type="SUPFAM" id="SSF55874">
    <property type="entry name" value="ATPase domain of HSP90 chaperone/DNA topoisomerase II/histidine kinase"/>
    <property type="match status" value="1"/>
</dbReference>
<dbReference type="FunFam" id="3.30.450.40:FF:000083">
    <property type="entry name" value="Sensor histidine kinase/response regulator, putative (AFU_orthologue AFUA_4G00660)"/>
    <property type="match status" value="1"/>
</dbReference>
<dbReference type="InterPro" id="IPR003594">
    <property type="entry name" value="HATPase_dom"/>
</dbReference>
<feature type="modified residue" description="4-aspartylphosphate" evidence="4">
    <location>
        <position position="1151"/>
    </location>
</feature>
<dbReference type="Proteomes" id="UP000028045">
    <property type="component" value="Unassembled WGS sequence"/>
</dbReference>
<evidence type="ECO:0000313" key="9">
    <source>
        <dbReference type="Proteomes" id="UP000028045"/>
    </source>
</evidence>
<dbReference type="PANTHER" id="PTHR43719">
    <property type="entry name" value="TWO-COMPONENT HISTIDINE KINASE"/>
    <property type="match status" value="1"/>
</dbReference>
<dbReference type="InterPro" id="IPR003018">
    <property type="entry name" value="GAF"/>
</dbReference>
<dbReference type="InterPro" id="IPR005467">
    <property type="entry name" value="His_kinase_dom"/>
</dbReference>
<dbReference type="Pfam" id="PF02518">
    <property type="entry name" value="HATPase_c"/>
    <property type="match status" value="1"/>
</dbReference>
<dbReference type="InterPro" id="IPR011006">
    <property type="entry name" value="CheY-like_superfamily"/>
</dbReference>
<dbReference type="AlphaFoldDB" id="A0A084BAN9"/>
<keyword evidence="1 4" id="KW-0597">Phosphoprotein</keyword>
<dbReference type="SUPFAM" id="SSF47384">
    <property type="entry name" value="Homodimeric domain of signal transducing histidine kinase"/>
    <property type="match status" value="1"/>
</dbReference>
<dbReference type="InterPro" id="IPR050956">
    <property type="entry name" value="2C_system_His_kinase"/>
</dbReference>
<dbReference type="CDD" id="cd17546">
    <property type="entry name" value="REC_hyHK_CKI1_RcsC-like"/>
    <property type="match status" value="1"/>
</dbReference>
<dbReference type="Pfam" id="PF00512">
    <property type="entry name" value="HisKA"/>
    <property type="match status" value="1"/>
</dbReference>
<feature type="compositionally biased region" description="Polar residues" evidence="5">
    <location>
        <begin position="1040"/>
        <end position="1052"/>
    </location>
</feature>
<evidence type="ECO:0000259" key="6">
    <source>
        <dbReference type="PROSITE" id="PS50109"/>
    </source>
</evidence>
<feature type="region of interest" description="Disordered" evidence="5">
    <location>
        <begin position="453"/>
        <end position="480"/>
    </location>
</feature>
<feature type="compositionally biased region" description="Basic and acidic residues" evidence="5">
    <location>
        <begin position="1017"/>
        <end position="1039"/>
    </location>
</feature>
<dbReference type="InterPro" id="IPR003661">
    <property type="entry name" value="HisK_dim/P_dom"/>
</dbReference>
<dbReference type="FunFam" id="1.10.287.130:FF:000023">
    <property type="entry name" value="Sensor histidine kinase/response regulator, putative"/>
    <property type="match status" value="1"/>
</dbReference>
<dbReference type="InterPro" id="IPR001789">
    <property type="entry name" value="Sig_transdc_resp-reg_receiver"/>
</dbReference>
<dbReference type="PROSITE" id="PS50110">
    <property type="entry name" value="RESPONSE_REGULATORY"/>
    <property type="match status" value="1"/>
</dbReference>
<sequence>MSSSSEFHRQRDAQTFLQTWQAAQGSSLSVALNVDSIGAPDLRDAKYKPQPSPDRTLNALAQLAVLRLDVKRCMVSLIDTSNQHILAEATRKLHLVAGDAAIASPGIEAEVLNSPKPDHDAELWLGTSVLPREEAVCGHCLTEQCTTPGPNGQLYSAPGLIIPDCRLDDRFKSRPYVVSEPGVRFYAGVPIISRNGHKIGAYSVSDERPRDGLTADEIHFMQGVARTIMEHLEWARDRVDRFKGERIVRGLATFIEDCSSTRDETNIAREQPAGNSGDKSSTTRPPELTVTTSRHPLSRKSSYAPSHASRPSQDIPPGRSATHLKNDGMAKMFHRAAEILRYATLADGAIFFGADATITNRKWSDGKSDDCNPTEEDEEVLSAAADPAGLSSDSDASPVARPCKVLAFAAADGQPHIDMESGPAMSVGTLDRYYTLFPRGKMFSFNDEGVGMFSGEESTSEGDESSGAGSGRTSRSKRRKLRMDHKELLKKIPDAKSVVFVPLFDLAEDRLAAGCFLWTSVPGRLINLDQDLSYLRAFCNSIMSQVGRITTQKNEAAKTTFIASMSHELRSPLHGILGAAEFLKDATTDAYQLGLVNSISTCGKTLLDTLNHVLDYSKINRFGRSQLRKSAKQSKVGNVSSDSLESINMTAKVDLGILVEEVVDAVAAGHIFRMRRGDNVAEPIELMEDKDGNILSADDLAAQSDEGPVSVLLDISPRASWTVKTQPGALRRIIMNLFGNALKYTPSGYIHISLHGQETADDSKIDVLIRVVDSGKGMSEEFQRNRLFVPFSQEDSFQPGTGLGLSIVKQIVDSLTGSLEVKSQQGKGTEFDVRLRLPVANNQAAAQSEENMADICNQMQGLKLVLLEGDRRQQTPSTAKQFRKLNQQLNDTCSAWFGMSVRWEGDLSEMVADFYLYCEPPSVESLDRHFRDKKQMHMKARLAPIIIVCLNASEAARISKIQGSELSRFSDVVEIISQPCGPRKLAKVFSRCLRRVEELSLKLDSSTSSRAPGEVEATEHSESPSERRKDHLTRLESFLHRNQPTDLSQQRGAASVMPQPPPLQTSSLVLPEDVLKKAERQDNRDKASHVLLVDDNKINRQLLVMFMMKCGYTYKEAANGQEAVDRFIETCSPDSEPPPPGKKRFDFILMDISMPIMNGVDATRQIREFEQEHELPPTTVVALTGLASEDARRDAISAGVDIFLPKPVRFAELKKLLVTE</sequence>
<dbReference type="PRINTS" id="PR00344">
    <property type="entry name" value="BCTRLSENSOR"/>
</dbReference>
<evidence type="ECO:0000256" key="4">
    <source>
        <dbReference type="PROSITE-ProRule" id="PRU00169"/>
    </source>
</evidence>
<protein>
    <recommendedName>
        <fullName evidence="10">Histidine kinase</fullName>
    </recommendedName>
</protein>
<dbReference type="Pfam" id="PF00072">
    <property type="entry name" value="Response_reg"/>
    <property type="match status" value="1"/>
</dbReference>
<reference evidence="8 9" key="1">
    <citation type="journal article" date="2014" name="BMC Genomics">
        <title>Comparative genome sequencing reveals chemotype-specific gene clusters in the toxigenic black mold Stachybotrys.</title>
        <authorList>
            <person name="Semeiks J."/>
            <person name="Borek D."/>
            <person name="Otwinowski Z."/>
            <person name="Grishin N.V."/>
        </authorList>
    </citation>
    <scope>NUCLEOTIDE SEQUENCE [LARGE SCALE GENOMIC DNA]</scope>
    <source>
        <strain evidence="9">CBS 109288 / IBT 7711</strain>
    </source>
</reference>
<dbReference type="SMART" id="SM00388">
    <property type="entry name" value="HisKA"/>
    <property type="match status" value="1"/>
</dbReference>
<dbReference type="HOGENOM" id="CLU_002763_0_0_1"/>
<proteinExistence type="predicted"/>
<dbReference type="PANTHER" id="PTHR43719:SF11">
    <property type="entry name" value="HISTIDINE KINASE_RESPONSE REGULATOR, PUTATIVE-RELATED"/>
    <property type="match status" value="1"/>
</dbReference>
<keyword evidence="3" id="KW-0418">Kinase</keyword>
<dbReference type="PROSITE" id="PS50109">
    <property type="entry name" value="HIS_KIN"/>
    <property type="match status" value="1"/>
</dbReference>
<evidence type="ECO:0000256" key="3">
    <source>
        <dbReference type="ARBA" id="ARBA00022777"/>
    </source>
</evidence>
<feature type="region of interest" description="Disordered" evidence="5">
    <location>
        <begin position="1003"/>
        <end position="1066"/>
    </location>
</feature>
<evidence type="ECO:0008006" key="10">
    <source>
        <dbReference type="Google" id="ProtNLM"/>
    </source>
</evidence>
<dbReference type="SUPFAM" id="SSF52172">
    <property type="entry name" value="CheY-like"/>
    <property type="match status" value="1"/>
</dbReference>
<dbReference type="InterPro" id="IPR036097">
    <property type="entry name" value="HisK_dim/P_sf"/>
</dbReference>
<organism evidence="8 9">
    <name type="scientific">Stachybotrys chartarum (strain CBS 109288 / IBT 7711)</name>
    <name type="common">Toxic black mold</name>
    <name type="synonym">Stilbospora chartarum</name>
    <dbReference type="NCBI Taxonomy" id="1280523"/>
    <lineage>
        <taxon>Eukaryota</taxon>
        <taxon>Fungi</taxon>
        <taxon>Dikarya</taxon>
        <taxon>Ascomycota</taxon>
        <taxon>Pezizomycotina</taxon>
        <taxon>Sordariomycetes</taxon>
        <taxon>Hypocreomycetidae</taxon>
        <taxon>Hypocreales</taxon>
        <taxon>Stachybotryaceae</taxon>
        <taxon>Stachybotrys</taxon>
    </lineage>
</organism>
<evidence type="ECO:0000256" key="2">
    <source>
        <dbReference type="ARBA" id="ARBA00022679"/>
    </source>
</evidence>
<dbReference type="Gene3D" id="3.30.565.10">
    <property type="entry name" value="Histidine kinase-like ATPase, C-terminal domain"/>
    <property type="match status" value="1"/>
</dbReference>
<dbReference type="InterPro" id="IPR004358">
    <property type="entry name" value="Sig_transdc_His_kin-like_C"/>
</dbReference>
<evidence type="ECO:0000313" key="8">
    <source>
        <dbReference type="EMBL" id="KEY74618.1"/>
    </source>
</evidence>
<evidence type="ECO:0000259" key="7">
    <source>
        <dbReference type="PROSITE" id="PS50110"/>
    </source>
</evidence>
<keyword evidence="2" id="KW-0808">Transferase</keyword>
<dbReference type="SMART" id="SM00387">
    <property type="entry name" value="HATPase_c"/>
    <property type="match status" value="1"/>
</dbReference>
<dbReference type="Pfam" id="PF01590">
    <property type="entry name" value="GAF"/>
    <property type="match status" value="1"/>
</dbReference>
<dbReference type="GO" id="GO:0000155">
    <property type="term" value="F:phosphorelay sensor kinase activity"/>
    <property type="evidence" value="ECO:0007669"/>
    <property type="project" value="InterPro"/>
</dbReference>
<dbReference type="InterPro" id="IPR036890">
    <property type="entry name" value="HATPase_C_sf"/>
</dbReference>
<accession>A0A084BAN9</accession>
<dbReference type="Gene3D" id="3.40.50.2300">
    <property type="match status" value="1"/>
</dbReference>
<feature type="domain" description="Response regulatory" evidence="7">
    <location>
        <begin position="1089"/>
        <end position="1220"/>
    </location>
</feature>